<comment type="catalytic activity">
    <reaction evidence="1 7">
        <text>Hydrolysis of terminal non-reducing N-acetyl-D-hexosamine residues in N-acetyl-beta-D-hexosaminides.</text>
        <dbReference type="EC" id="3.2.1.52"/>
    </reaction>
</comment>
<dbReference type="SUPFAM" id="SSF51445">
    <property type="entry name" value="(Trans)glycosidases"/>
    <property type="match status" value="1"/>
</dbReference>
<protein>
    <recommendedName>
        <fullName evidence="7">Beta-hexosaminidase</fullName>
        <ecNumber evidence="7">3.2.1.52</ecNumber>
    </recommendedName>
</protein>
<dbReference type="PRINTS" id="PR00738">
    <property type="entry name" value="GLHYDRLASE20"/>
</dbReference>
<feature type="disulfide bond" evidence="9">
    <location>
        <begin position="287"/>
        <end position="345"/>
    </location>
</feature>
<feature type="domain" description="Beta-hexosaminidase eukaryotic type N-terminal" evidence="11">
    <location>
        <begin position="47"/>
        <end position="157"/>
    </location>
</feature>
<accession>A0AAN9AWH1</accession>
<evidence type="ECO:0000256" key="1">
    <source>
        <dbReference type="ARBA" id="ARBA00001231"/>
    </source>
</evidence>
<dbReference type="InterPro" id="IPR029018">
    <property type="entry name" value="Hex-like_dom2"/>
</dbReference>
<dbReference type="Proteomes" id="UP001374579">
    <property type="component" value="Unassembled WGS sequence"/>
</dbReference>
<evidence type="ECO:0000313" key="13">
    <source>
        <dbReference type="Proteomes" id="UP001374579"/>
    </source>
</evidence>
<evidence type="ECO:0000259" key="10">
    <source>
        <dbReference type="Pfam" id="PF00728"/>
    </source>
</evidence>
<dbReference type="GO" id="GO:0030203">
    <property type="term" value="P:glycosaminoglycan metabolic process"/>
    <property type="evidence" value="ECO:0007669"/>
    <property type="project" value="TreeGrafter"/>
</dbReference>
<dbReference type="AlphaFoldDB" id="A0AAN9AWH1"/>
<dbReference type="EC" id="3.2.1.52" evidence="7"/>
<dbReference type="InterPro" id="IPR015883">
    <property type="entry name" value="Glyco_hydro_20_cat"/>
</dbReference>
<dbReference type="GO" id="GO:0004563">
    <property type="term" value="F:beta-N-acetylhexosaminidase activity"/>
    <property type="evidence" value="ECO:0007669"/>
    <property type="project" value="UniProtKB-EC"/>
</dbReference>
<evidence type="ECO:0000256" key="8">
    <source>
        <dbReference type="PIRSR" id="PIRSR001093-1"/>
    </source>
</evidence>
<comment type="caution">
    <text evidence="12">The sequence shown here is derived from an EMBL/GenBank/DDBJ whole genome shotgun (WGS) entry which is preliminary data.</text>
</comment>
<dbReference type="SUPFAM" id="SSF55545">
    <property type="entry name" value="beta-N-acetylhexosaminidase-like domain"/>
    <property type="match status" value="1"/>
</dbReference>
<dbReference type="Gene3D" id="3.30.379.10">
    <property type="entry name" value="Chitobiase/beta-hexosaminidase domain 2-like"/>
    <property type="match status" value="1"/>
</dbReference>
<dbReference type="InterPro" id="IPR029019">
    <property type="entry name" value="HEX_eukaryotic_N"/>
</dbReference>
<evidence type="ECO:0000313" key="12">
    <source>
        <dbReference type="EMBL" id="KAK7094628.1"/>
    </source>
</evidence>
<dbReference type="EMBL" id="JBAMIC010000018">
    <property type="protein sequence ID" value="KAK7094628.1"/>
    <property type="molecule type" value="Genomic_DNA"/>
</dbReference>
<keyword evidence="4 7" id="KW-0378">Hydrolase</keyword>
<evidence type="ECO:0000256" key="2">
    <source>
        <dbReference type="ARBA" id="ARBA00006285"/>
    </source>
</evidence>
<keyword evidence="13" id="KW-1185">Reference proteome</keyword>
<dbReference type="PANTHER" id="PTHR22600:SF21">
    <property type="entry name" value="BETA-HEXOSAMINIDASE A"/>
    <property type="match status" value="1"/>
</dbReference>
<sequence length="597" mass="67811">MNAHRWNAVLLYGCVSLIGILSLGKGEIMFIAERLPLKGDRTLSDVPWPMPEKWSRDNDTFTVLPSSLKFDSNTECDIIDDAIRRYRDVIGLFKHDASADDSDITKVEISLGKGTCDEFPYLDMDETYTLVTEMDKVVISCKTVWGALRGLETFSQLLFEESGKVWMRNWNISDKPRFSHRGFMIDTSRHYLPLSIIKKHLDAMAWSKMNVLHWHIVDAQSFPFVSTTFPELSDKGSFTPRHVYKPEDVAEVIGHARLRGIRVIPEFDTPGHTHSWGKGKPELLTPCWNDGEPMRAKYGVYNKAENFDPTKETTFTFLQQLMSEVKDVFKDEFIHAGMDEAHYMCWQSSPNITEFMEEKGFNGSYAKLEEYYVSRALDVIGGTGKNVIMWQDPIDNGVTVNKSAIVEVWKNKRSNIDCAQNSVDMWQEFASHVAKSGNRMIISSCWYLNYLCYGEDWRRFYACDPHSFTEKQSEKDLVVGGEACLWGEFVDGTNFLQRSWPRAAAAAERLWSPSHVTDANTAAFRLDAHRCRLLRRGVPAQPVLPGYCGDYDYGFEPETPSTSEPCGTNGADTDSVRFAVTTKVLIVLLSLLIATIP</sequence>
<keyword evidence="9" id="KW-1015">Disulfide bond</keyword>
<dbReference type="Gene3D" id="3.20.20.80">
    <property type="entry name" value="Glycosidases"/>
    <property type="match status" value="1"/>
</dbReference>
<feature type="disulfide bond" evidence="9">
    <location>
        <begin position="531"/>
        <end position="548"/>
    </location>
</feature>
<dbReference type="InterPro" id="IPR025705">
    <property type="entry name" value="Beta_hexosaminidase_sua/sub"/>
</dbReference>
<dbReference type="GO" id="GO:0005975">
    <property type="term" value="P:carbohydrate metabolic process"/>
    <property type="evidence" value="ECO:0007669"/>
    <property type="project" value="InterPro"/>
</dbReference>
<evidence type="ECO:0000256" key="4">
    <source>
        <dbReference type="ARBA" id="ARBA00022801"/>
    </source>
</evidence>
<dbReference type="Pfam" id="PF00728">
    <property type="entry name" value="Glyco_hydro_20"/>
    <property type="match status" value="1"/>
</dbReference>
<keyword evidence="6 7" id="KW-0326">Glycosidase</keyword>
<keyword evidence="3" id="KW-0732">Signal</keyword>
<dbReference type="PANTHER" id="PTHR22600">
    <property type="entry name" value="BETA-HEXOSAMINIDASE"/>
    <property type="match status" value="1"/>
</dbReference>
<evidence type="ECO:0000256" key="6">
    <source>
        <dbReference type="ARBA" id="ARBA00023295"/>
    </source>
</evidence>
<dbReference type="InterPro" id="IPR017853">
    <property type="entry name" value="GH"/>
</dbReference>
<comment type="similarity">
    <text evidence="2 7">Belongs to the glycosyl hydrolase 20 family.</text>
</comment>
<evidence type="ECO:0000256" key="3">
    <source>
        <dbReference type="ARBA" id="ARBA00022729"/>
    </source>
</evidence>
<dbReference type="Pfam" id="PF14845">
    <property type="entry name" value="Glycohydro_20b2"/>
    <property type="match status" value="1"/>
</dbReference>
<feature type="domain" description="Glycoside hydrolase family 20 catalytic" evidence="10">
    <location>
        <begin position="178"/>
        <end position="513"/>
    </location>
</feature>
<dbReference type="GO" id="GO:0005764">
    <property type="term" value="C:lysosome"/>
    <property type="evidence" value="ECO:0007669"/>
    <property type="project" value="TreeGrafter"/>
</dbReference>
<evidence type="ECO:0000256" key="7">
    <source>
        <dbReference type="PIRNR" id="PIRNR001093"/>
    </source>
</evidence>
<evidence type="ECO:0000256" key="9">
    <source>
        <dbReference type="PIRSR" id="PIRSR001093-2"/>
    </source>
</evidence>
<name>A0AAN9AWH1_9CAEN</name>
<feature type="disulfide bond" evidence="9">
    <location>
        <begin position="76"/>
        <end position="116"/>
    </location>
</feature>
<organism evidence="12 13">
    <name type="scientific">Littorina saxatilis</name>
    <dbReference type="NCBI Taxonomy" id="31220"/>
    <lineage>
        <taxon>Eukaryota</taxon>
        <taxon>Metazoa</taxon>
        <taxon>Spiralia</taxon>
        <taxon>Lophotrochozoa</taxon>
        <taxon>Mollusca</taxon>
        <taxon>Gastropoda</taxon>
        <taxon>Caenogastropoda</taxon>
        <taxon>Littorinimorpha</taxon>
        <taxon>Littorinoidea</taxon>
        <taxon>Littorinidae</taxon>
        <taxon>Littorina</taxon>
    </lineage>
</organism>
<evidence type="ECO:0000259" key="11">
    <source>
        <dbReference type="Pfam" id="PF14845"/>
    </source>
</evidence>
<dbReference type="PIRSF" id="PIRSF001093">
    <property type="entry name" value="B-hxosamndse_ab_euk"/>
    <property type="match status" value="1"/>
</dbReference>
<dbReference type="GO" id="GO:0016020">
    <property type="term" value="C:membrane"/>
    <property type="evidence" value="ECO:0007669"/>
    <property type="project" value="TreeGrafter"/>
</dbReference>
<gene>
    <name evidence="12" type="ORF">V1264_006159</name>
</gene>
<dbReference type="CDD" id="cd06562">
    <property type="entry name" value="GH20_HexA_HexB-like"/>
    <property type="match status" value="1"/>
</dbReference>
<feature type="active site" description="Proton donor" evidence="8">
    <location>
        <position position="340"/>
    </location>
</feature>
<reference evidence="12 13" key="1">
    <citation type="submission" date="2024-02" db="EMBL/GenBank/DDBJ databases">
        <title>Chromosome-scale genome assembly of the rough periwinkle Littorina saxatilis.</title>
        <authorList>
            <person name="De Jode A."/>
            <person name="Faria R."/>
            <person name="Formenti G."/>
            <person name="Sims Y."/>
            <person name="Smith T.P."/>
            <person name="Tracey A."/>
            <person name="Wood J.M.D."/>
            <person name="Zagrodzka Z.B."/>
            <person name="Johannesson K."/>
            <person name="Butlin R.K."/>
            <person name="Leder E.H."/>
        </authorList>
    </citation>
    <scope>NUCLEOTIDE SEQUENCE [LARGE SCALE GENOMIC DNA]</scope>
    <source>
        <strain evidence="12">Snail1</strain>
        <tissue evidence="12">Muscle</tissue>
    </source>
</reference>
<dbReference type="GO" id="GO:0006689">
    <property type="term" value="P:ganglioside catabolic process"/>
    <property type="evidence" value="ECO:0007669"/>
    <property type="project" value="TreeGrafter"/>
</dbReference>
<dbReference type="FunFam" id="3.20.20.80:FF:000063">
    <property type="entry name" value="Beta-hexosaminidase"/>
    <property type="match status" value="1"/>
</dbReference>
<keyword evidence="5" id="KW-0325">Glycoprotein</keyword>
<evidence type="ECO:0000256" key="5">
    <source>
        <dbReference type="ARBA" id="ARBA00023180"/>
    </source>
</evidence>
<proteinExistence type="inferred from homology"/>